<dbReference type="Proteomes" id="UP000823786">
    <property type="component" value="Unassembled WGS sequence"/>
</dbReference>
<proteinExistence type="predicted"/>
<reference evidence="1 2" key="1">
    <citation type="submission" date="2021-03" db="EMBL/GenBank/DDBJ databases">
        <title>Genomic Encyclopedia of Type Strains, Phase IV (KMG-IV): sequencing the most valuable type-strain genomes for metagenomic binning, comparative biology and taxonomic classification.</title>
        <authorList>
            <person name="Goeker M."/>
        </authorList>
    </citation>
    <scope>NUCLEOTIDE SEQUENCE [LARGE SCALE GENOMIC DNA]</scope>
    <source>
        <strain evidence="1 2">DSM 26427</strain>
    </source>
</reference>
<comment type="caution">
    <text evidence="1">The sequence shown here is derived from an EMBL/GenBank/DDBJ whole genome shotgun (WGS) entry which is preliminary data.</text>
</comment>
<organism evidence="1 2">
    <name type="scientific">Rhizobium herbae</name>
    <dbReference type="NCBI Taxonomy" id="508661"/>
    <lineage>
        <taxon>Bacteria</taxon>
        <taxon>Pseudomonadati</taxon>
        <taxon>Pseudomonadota</taxon>
        <taxon>Alphaproteobacteria</taxon>
        <taxon>Hyphomicrobiales</taxon>
        <taxon>Rhizobiaceae</taxon>
        <taxon>Rhizobium/Agrobacterium group</taxon>
        <taxon>Rhizobium</taxon>
    </lineage>
</organism>
<gene>
    <name evidence="1" type="ORF">J2Z75_005659</name>
</gene>
<dbReference type="EMBL" id="JAGGJV010000014">
    <property type="protein sequence ID" value="MBP1862128.1"/>
    <property type="molecule type" value="Genomic_DNA"/>
</dbReference>
<name>A0ABS4EW39_9HYPH</name>
<protein>
    <recommendedName>
        <fullName evidence="3">Phage tail protein</fullName>
    </recommendedName>
</protein>
<keyword evidence="2" id="KW-1185">Reference proteome</keyword>
<accession>A0ABS4EW39</accession>
<evidence type="ECO:0000313" key="1">
    <source>
        <dbReference type="EMBL" id="MBP1862128.1"/>
    </source>
</evidence>
<sequence length="134" mass="14270">MQTFTIEYQGVTYANFSEGALIASGVPAAVLDAAKAANRREEIKTECRRRIYGTASAEAQMNISGAASLASAKVAADRSAEETALLETFALALKWISDMRASVETLSADPVSDFLTEDAWPDCPAAVLALCDQF</sequence>
<evidence type="ECO:0000313" key="2">
    <source>
        <dbReference type="Proteomes" id="UP000823786"/>
    </source>
</evidence>
<evidence type="ECO:0008006" key="3">
    <source>
        <dbReference type="Google" id="ProtNLM"/>
    </source>
</evidence>
<dbReference type="RefSeq" id="WP_209857094.1">
    <property type="nucleotide sequence ID" value="NZ_JAGGJV010000014.1"/>
</dbReference>